<dbReference type="InterPro" id="IPR015914">
    <property type="entry name" value="PAPs_N"/>
</dbReference>
<dbReference type="InterPro" id="IPR015422">
    <property type="entry name" value="PyrdxlP-dep_Trfase_small"/>
</dbReference>
<dbReference type="Gene3D" id="2.60.40.380">
    <property type="entry name" value="Purple acid phosphatase-like, N-terminal"/>
    <property type="match status" value="1"/>
</dbReference>
<accession>A0A8H4VZ69</accession>
<reference evidence="9 10" key="1">
    <citation type="submission" date="2020-03" db="EMBL/GenBank/DDBJ databases">
        <title>Draft Genome Sequence of Cudoniella acicularis.</title>
        <authorList>
            <person name="Buettner E."/>
            <person name="Kellner H."/>
        </authorList>
    </citation>
    <scope>NUCLEOTIDE SEQUENCE [LARGE SCALE GENOMIC DNA]</scope>
    <source>
        <strain evidence="9 10">DSM 108380</strain>
    </source>
</reference>
<organism evidence="9 10">
    <name type="scientific">Cudoniella acicularis</name>
    <dbReference type="NCBI Taxonomy" id="354080"/>
    <lineage>
        <taxon>Eukaryota</taxon>
        <taxon>Fungi</taxon>
        <taxon>Dikarya</taxon>
        <taxon>Ascomycota</taxon>
        <taxon>Pezizomycotina</taxon>
        <taxon>Leotiomycetes</taxon>
        <taxon>Helotiales</taxon>
        <taxon>Tricladiaceae</taxon>
        <taxon>Cudoniella</taxon>
    </lineage>
</organism>
<dbReference type="Gene3D" id="3.40.640.10">
    <property type="entry name" value="Type I PLP-dependent aspartate aminotransferase-like (Major domain)"/>
    <property type="match status" value="1"/>
</dbReference>
<feature type="compositionally biased region" description="Low complexity" evidence="6">
    <location>
        <begin position="243"/>
        <end position="263"/>
    </location>
</feature>
<dbReference type="PANTHER" id="PTHR22953">
    <property type="entry name" value="ACID PHOSPHATASE RELATED"/>
    <property type="match status" value="1"/>
</dbReference>
<dbReference type="SUPFAM" id="SSF49363">
    <property type="entry name" value="Purple acid phosphatase, N-terminal domain"/>
    <property type="match status" value="1"/>
</dbReference>
<dbReference type="Pfam" id="PF00202">
    <property type="entry name" value="Aminotran_3"/>
    <property type="match status" value="1"/>
</dbReference>
<protein>
    <recommendedName>
        <fullName evidence="5">Purple acid phosphatase</fullName>
        <ecNumber evidence="5">3.1.3.2</ecNumber>
    </recommendedName>
</protein>
<dbReference type="Proteomes" id="UP000566819">
    <property type="component" value="Unassembled WGS sequence"/>
</dbReference>
<comment type="similarity">
    <text evidence="5">Belongs to the metallophosphoesterase superfamily. Purple acid phosphatase family.</text>
</comment>
<evidence type="ECO:0000256" key="4">
    <source>
        <dbReference type="ARBA" id="ARBA00023180"/>
    </source>
</evidence>
<gene>
    <name evidence="9" type="ORF">G7Y89_g10449</name>
</gene>
<dbReference type="GO" id="GO:0046872">
    <property type="term" value="F:metal ion binding"/>
    <property type="evidence" value="ECO:0007669"/>
    <property type="project" value="InterPro"/>
</dbReference>
<dbReference type="GO" id="GO:0008483">
    <property type="term" value="F:transaminase activity"/>
    <property type="evidence" value="ECO:0007669"/>
    <property type="project" value="InterPro"/>
</dbReference>
<evidence type="ECO:0000256" key="2">
    <source>
        <dbReference type="ARBA" id="ARBA00022801"/>
    </source>
</evidence>
<dbReference type="InterPro" id="IPR039331">
    <property type="entry name" value="PAPs-like"/>
</dbReference>
<dbReference type="PANTHER" id="PTHR22953:SF145">
    <property type="entry name" value="PURPLE ACID PHOSPHATASE"/>
    <property type="match status" value="1"/>
</dbReference>
<dbReference type="Gene3D" id="3.90.1150.10">
    <property type="entry name" value="Aspartate Aminotransferase, domain 1"/>
    <property type="match status" value="1"/>
</dbReference>
<name>A0A8H4VZ69_9HELO</name>
<proteinExistence type="inferred from homology"/>
<dbReference type="InterPro" id="IPR015424">
    <property type="entry name" value="PyrdxlP-dep_Trfase"/>
</dbReference>
<sequence>MKRLRNEERITKRFSQSGVELVRFTNSGTEANTMAIAVAIAFTGRKKIIVFSNGYHGGTLYFANNLSPTNVNLPHEFVICPYNDIPGTKEIISSLPKDSLAAILVEPIQGSGGCIIGTSPFLRYLETTAHTRGALFIVDEVMTSRLYYSGLSSSLGLKPDIVTLGKWIGGGMTFGAFGGRTNIMSMFDPRSLILSHSGTFNNNIVTMAAGCAGMEIYSEQKVKELNALGETLRKGIEEILSKTNISSPPNSNSHSTTSSTSTSLQKDLESLTLSSQETPGKPKIYVTGQGSMLCIHFSGESEASLRALFWHFLLEKGIYIAQRAFVALSLPITSDHVEKFVEAVGEFVTRRKRMQGARGPNELLSLSVIPKAGEVNASIEGKEHVGNVLPLQGHQSIFTMLFSSLRVLGSATLLTSTALAAVDQQQHQQQHKNDCNAKTDPTQIRLAYANGDSGMSVSWNTNQKLNNPTVCYGCNHPHENCVSSDQSVTYATSSTWNNHVVISGLQADTKYQYRIQCDNETYSFTTARAVGNGEAFKFAMVGDMGTMGPDGLSTTVGTGAANPLKPGEKTSIDSLQAFKGGYDFVWHVGDIAYADAWLKEEKGGYIKPLNTSDKGAEYDKILNEFYVEVEEISSVVPYMVGVGNHEANCDNGADLTICLPGQTNFTGYRAHWNMPSFSSGGLENFWYSWNHGMVHFVNFNTETDFLNAPDEPGGEGAENAGPFAPSGAQLAWLKADLAAVDRKKTPWVIAAGHRPWYVSESECIECQTAFEPLLISYGVDLVLHGHKHFYERQSAIANNVTQEITNNPTAPWYIVNGAAGHYDGLDVPTTPFLPLSQFLSYYNFGIEDFKIVL</sequence>
<evidence type="ECO:0000259" key="7">
    <source>
        <dbReference type="Pfam" id="PF00149"/>
    </source>
</evidence>
<dbReference type="GO" id="GO:0003993">
    <property type="term" value="F:acid phosphatase activity"/>
    <property type="evidence" value="ECO:0007669"/>
    <property type="project" value="UniProtKB-EC"/>
</dbReference>
<dbReference type="InterPro" id="IPR041792">
    <property type="entry name" value="MPP_PAP"/>
</dbReference>
<feature type="domain" description="Calcineurin-like phosphoesterase" evidence="7">
    <location>
        <begin position="537"/>
        <end position="789"/>
    </location>
</feature>
<evidence type="ECO:0000256" key="5">
    <source>
        <dbReference type="RuleBase" id="RU361203"/>
    </source>
</evidence>
<feature type="domain" description="Purple acid phosphatase N-terminal" evidence="8">
    <location>
        <begin position="441"/>
        <end position="526"/>
    </location>
</feature>
<dbReference type="CDD" id="cd00839">
    <property type="entry name" value="MPP_PAPs"/>
    <property type="match status" value="1"/>
</dbReference>
<dbReference type="InterPro" id="IPR015421">
    <property type="entry name" value="PyrdxlP-dep_Trfase_major"/>
</dbReference>
<evidence type="ECO:0000256" key="1">
    <source>
        <dbReference type="ARBA" id="ARBA00022729"/>
    </source>
</evidence>
<dbReference type="OrthoDB" id="45007at2759"/>
<dbReference type="AlphaFoldDB" id="A0A8H4VZ69"/>
<dbReference type="EMBL" id="JAAMPI010000924">
    <property type="protein sequence ID" value="KAF4627702.1"/>
    <property type="molecule type" value="Genomic_DNA"/>
</dbReference>
<keyword evidence="4" id="KW-0325">Glycoprotein</keyword>
<keyword evidence="10" id="KW-1185">Reference proteome</keyword>
<dbReference type="Pfam" id="PF00149">
    <property type="entry name" value="Metallophos"/>
    <property type="match status" value="1"/>
</dbReference>
<keyword evidence="3" id="KW-0663">Pyridoxal phosphate</keyword>
<comment type="caution">
    <text evidence="9">The sequence shown here is derived from an EMBL/GenBank/DDBJ whole genome shotgun (WGS) entry which is preliminary data.</text>
</comment>
<dbReference type="SUPFAM" id="SSF53383">
    <property type="entry name" value="PLP-dependent transferases"/>
    <property type="match status" value="1"/>
</dbReference>
<evidence type="ECO:0000259" key="8">
    <source>
        <dbReference type="Pfam" id="PF16656"/>
    </source>
</evidence>
<dbReference type="GO" id="GO:0030170">
    <property type="term" value="F:pyridoxal phosphate binding"/>
    <property type="evidence" value="ECO:0007669"/>
    <property type="project" value="InterPro"/>
</dbReference>
<evidence type="ECO:0000313" key="9">
    <source>
        <dbReference type="EMBL" id="KAF4627702.1"/>
    </source>
</evidence>
<dbReference type="InterPro" id="IPR004843">
    <property type="entry name" value="Calcineurin-like_PHP"/>
</dbReference>
<keyword evidence="2 5" id="KW-0378">Hydrolase</keyword>
<feature type="region of interest" description="Disordered" evidence="6">
    <location>
        <begin position="243"/>
        <end position="279"/>
    </location>
</feature>
<dbReference type="EC" id="3.1.3.2" evidence="5"/>
<dbReference type="Gene3D" id="3.60.21.10">
    <property type="match status" value="1"/>
</dbReference>
<evidence type="ECO:0000256" key="6">
    <source>
        <dbReference type="SAM" id="MobiDB-lite"/>
    </source>
</evidence>
<dbReference type="SUPFAM" id="SSF56300">
    <property type="entry name" value="Metallo-dependent phosphatases"/>
    <property type="match status" value="1"/>
</dbReference>
<dbReference type="InterPro" id="IPR008963">
    <property type="entry name" value="Purple_acid_Pase-like_N"/>
</dbReference>
<keyword evidence="1" id="KW-0732">Signal</keyword>
<comment type="catalytic activity">
    <reaction evidence="5">
        <text>a phosphate monoester + H2O = an alcohol + phosphate</text>
        <dbReference type="Rhea" id="RHEA:15017"/>
        <dbReference type="ChEBI" id="CHEBI:15377"/>
        <dbReference type="ChEBI" id="CHEBI:30879"/>
        <dbReference type="ChEBI" id="CHEBI:43474"/>
        <dbReference type="ChEBI" id="CHEBI:67140"/>
        <dbReference type="EC" id="3.1.3.2"/>
    </reaction>
</comment>
<dbReference type="Pfam" id="PF16656">
    <property type="entry name" value="Pur_ac_phosph_N"/>
    <property type="match status" value="1"/>
</dbReference>
<dbReference type="InterPro" id="IPR029052">
    <property type="entry name" value="Metallo-depent_PP-like"/>
</dbReference>
<evidence type="ECO:0000256" key="3">
    <source>
        <dbReference type="ARBA" id="ARBA00022898"/>
    </source>
</evidence>
<dbReference type="InterPro" id="IPR005814">
    <property type="entry name" value="Aminotrans_3"/>
</dbReference>
<evidence type="ECO:0000313" key="10">
    <source>
        <dbReference type="Proteomes" id="UP000566819"/>
    </source>
</evidence>